<reference evidence="11" key="1">
    <citation type="submission" date="2023-06" db="EMBL/GenBank/DDBJ databases">
        <title>Cytophagales bacterium Strain LB-30, isolated from soil.</title>
        <authorList>
            <person name="Liu B."/>
        </authorList>
    </citation>
    <scope>NUCLEOTIDE SEQUENCE</scope>
    <source>
        <strain evidence="11">LB-30</strain>
    </source>
</reference>
<dbReference type="RefSeq" id="WP_320004582.1">
    <property type="nucleotide sequence ID" value="NZ_JAUHJS010000005.1"/>
</dbReference>
<keyword evidence="6" id="KW-0902">Two-component regulatory system</keyword>
<feature type="signal peptide" evidence="9">
    <location>
        <begin position="1"/>
        <end position="20"/>
    </location>
</feature>
<evidence type="ECO:0000259" key="10">
    <source>
        <dbReference type="PROSITE" id="PS50109"/>
    </source>
</evidence>
<evidence type="ECO:0000256" key="4">
    <source>
        <dbReference type="ARBA" id="ARBA00022679"/>
    </source>
</evidence>
<dbReference type="PROSITE" id="PS50109">
    <property type="entry name" value="HIS_KIN"/>
    <property type="match status" value="1"/>
</dbReference>
<keyword evidence="3" id="KW-0597">Phosphoprotein</keyword>
<evidence type="ECO:0000256" key="8">
    <source>
        <dbReference type="SAM" id="Phobius"/>
    </source>
</evidence>
<dbReference type="SMART" id="SM00388">
    <property type="entry name" value="HisKA"/>
    <property type="match status" value="1"/>
</dbReference>
<evidence type="ECO:0000256" key="9">
    <source>
        <dbReference type="SAM" id="SignalP"/>
    </source>
</evidence>
<dbReference type="SMART" id="SM00387">
    <property type="entry name" value="HATPase_c"/>
    <property type="match status" value="1"/>
</dbReference>
<feature type="transmembrane region" description="Helical" evidence="8">
    <location>
        <begin position="404"/>
        <end position="425"/>
    </location>
</feature>
<keyword evidence="9" id="KW-0732">Signal</keyword>
<feature type="repeat" description="TPR" evidence="7">
    <location>
        <begin position="161"/>
        <end position="194"/>
    </location>
</feature>
<dbReference type="InterPro" id="IPR036890">
    <property type="entry name" value="HATPase_C_sf"/>
</dbReference>
<keyword evidence="7" id="KW-0802">TPR repeat</keyword>
<feature type="chain" id="PRO_5046077052" description="histidine kinase" evidence="9">
    <location>
        <begin position="21"/>
        <end position="680"/>
    </location>
</feature>
<evidence type="ECO:0000256" key="5">
    <source>
        <dbReference type="ARBA" id="ARBA00022777"/>
    </source>
</evidence>
<keyword evidence="4" id="KW-0808">Transferase</keyword>
<sequence length="680" mass="77306">MKVFAALVLSLLSYTLLASAKPEARVETTVPSTDSTLFAIYQAKLDSAITFPDKQDTATMYRLFREAIALLEESSHSAALAKGYLAYGQKEYALGYFLRSESYLRKAKELAESSKLVHEKAMALQYLAHIAWRMGDNPRAVQEILQSMSLFQEVNDTLQYAQSANILGGVYTSLGKYKEASEIYQEMLALAAYQKDTLQMAQNYEYLGIIHFFEQGYDSALFYYQKSYDFNVLMNADIASAINLGNMAEVYEYLGDYEKALSFYIKAAEIEERNNFNSGLIFIYYGIGKVLTQQNRFEEGLAYYQKSLTQIDKTGEFRERPNVYLLMADNYEKQNRSRQALVYHKRSVALKDSIDNLDKNRQLEEMRVLYDLESKERQNQLLKYENELNKAELDSKKNIIQFQLILVLLLVAFLLIVSGLALNVIKKRKKLDQANLTKDKLFRILGHDLRGPVGNVRSMVELIQSDPEISRSEELARHLKTVHHAVDNTFHLLNDLLIWSNIQRDGLQLHPTRVALCPIIERCLSNIQYDCQKKEIVVLNFVKDDLYVWADENALMTVIRNLLSNAIKFTPRLGTVTINAQLSLVAGMIEVSISDTGAGIPADKLAQLFDHYYHETTFGTENEKGSGLGLSICKEFIERSGGQLGAISDIGKGSRFYFTLPSECPSERNLQAERKPETEG</sequence>
<proteinExistence type="predicted"/>
<evidence type="ECO:0000256" key="3">
    <source>
        <dbReference type="ARBA" id="ARBA00022553"/>
    </source>
</evidence>
<evidence type="ECO:0000256" key="2">
    <source>
        <dbReference type="ARBA" id="ARBA00012438"/>
    </source>
</evidence>
<dbReference type="Pfam" id="PF13424">
    <property type="entry name" value="TPR_12"/>
    <property type="match status" value="2"/>
</dbReference>
<dbReference type="Gene3D" id="1.25.40.10">
    <property type="entry name" value="Tetratricopeptide repeat domain"/>
    <property type="match status" value="2"/>
</dbReference>
<dbReference type="SUPFAM" id="SSF47384">
    <property type="entry name" value="Homodimeric domain of signal transducing histidine kinase"/>
    <property type="match status" value="1"/>
</dbReference>
<keyword evidence="8" id="KW-0472">Membrane</keyword>
<dbReference type="Gene3D" id="3.30.565.10">
    <property type="entry name" value="Histidine kinase-like ATPase, C-terminal domain"/>
    <property type="match status" value="1"/>
</dbReference>
<dbReference type="PRINTS" id="PR00344">
    <property type="entry name" value="BCTRLSENSOR"/>
</dbReference>
<dbReference type="PANTHER" id="PTHR43711:SF31">
    <property type="entry name" value="HISTIDINE KINASE"/>
    <property type="match status" value="1"/>
</dbReference>
<feature type="repeat" description="TPR" evidence="7">
    <location>
        <begin position="241"/>
        <end position="274"/>
    </location>
</feature>
<dbReference type="EMBL" id="JAUHJS010000005">
    <property type="protein sequence ID" value="MDN4166048.1"/>
    <property type="molecule type" value="Genomic_DNA"/>
</dbReference>
<evidence type="ECO:0000313" key="11">
    <source>
        <dbReference type="EMBL" id="MDN4166048.1"/>
    </source>
</evidence>
<evidence type="ECO:0000256" key="1">
    <source>
        <dbReference type="ARBA" id="ARBA00000085"/>
    </source>
</evidence>
<dbReference type="InterPro" id="IPR005467">
    <property type="entry name" value="His_kinase_dom"/>
</dbReference>
<dbReference type="EC" id="2.7.13.3" evidence="2"/>
<keyword evidence="8" id="KW-0812">Transmembrane</keyword>
<dbReference type="Proteomes" id="UP001168552">
    <property type="component" value="Unassembled WGS sequence"/>
</dbReference>
<dbReference type="InterPro" id="IPR050736">
    <property type="entry name" value="Sensor_HK_Regulatory"/>
</dbReference>
<keyword evidence="12" id="KW-1185">Reference proteome</keyword>
<dbReference type="InterPro" id="IPR003661">
    <property type="entry name" value="HisK_dim/P_dom"/>
</dbReference>
<dbReference type="InterPro" id="IPR011990">
    <property type="entry name" value="TPR-like_helical_dom_sf"/>
</dbReference>
<dbReference type="PANTHER" id="PTHR43711">
    <property type="entry name" value="TWO-COMPONENT HISTIDINE KINASE"/>
    <property type="match status" value="1"/>
</dbReference>
<dbReference type="InterPro" id="IPR036097">
    <property type="entry name" value="HisK_dim/P_sf"/>
</dbReference>
<feature type="domain" description="Histidine kinase" evidence="10">
    <location>
        <begin position="444"/>
        <end position="664"/>
    </location>
</feature>
<evidence type="ECO:0000256" key="6">
    <source>
        <dbReference type="ARBA" id="ARBA00023012"/>
    </source>
</evidence>
<dbReference type="InterPro" id="IPR019734">
    <property type="entry name" value="TPR_rpt"/>
</dbReference>
<keyword evidence="5" id="KW-0418">Kinase</keyword>
<dbReference type="SUPFAM" id="SSF48452">
    <property type="entry name" value="TPR-like"/>
    <property type="match status" value="2"/>
</dbReference>
<comment type="caution">
    <text evidence="11">The sequence shown here is derived from an EMBL/GenBank/DDBJ whole genome shotgun (WGS) entry which is preliminary data.</text>
</comment>
<keyword evidence="8" id="KW-1133">Transmembrane helix</keyword>
<organism evidence="11 12">
    <name type="scientific">Shiella aurantiaca</name>
    <dbReference type="NCBI Taxonomy" id="3058365"/>
    <lineage>
        <taxon>Bacteria</taxon>
        <taxon>Pseudomonadati</taxon>
        <taxon>Bacteroidota</taxon>
        <taxon>Cytophagia</taxon>
        <taxon>Cytophagales</taxon>
        <taxon>Shiellaceae</taxon>
        <taxon>Shiella</taxon>
    </lineage>
</organism>
<dbReference type="SUPFAM" id="SSF55874">
    <property type="entry name" value="ATPase domain of HSP90 chaperone/DNA topoisomerase II/histidine kinase"/>
    <property type="match status" value="1"/>
</dbReference>
<dbReference type="InterPro" id="IPR003594">
    <property type="entry name" value="HATPase_dom"/>
</dbReference>
<gene>
    <name evidence="11" type="ORF">QWY31_11080</name>
</gene>
<protein>
    <recommendedName>
        <fullName evidence="2">histidine kinase</fullName>
        <ecNumber evidence="2">2.7.13.3</ecNumber>
    </recommendedName>
</protein>
<dbReference type="SMART" id="SM00028">
    <property type="entry name" value="TPR"/>
    <property type="match status" value="5"/>
</dbReference>
<dbReference type="Pfam" id="PF00512">
    <property type="entry name" value="HisKA"/>
    <property type="match status" value="1"/>
</dbReference>
<evidence type="ECO:0000256" key="7">
    <source>
        <dbReference type="PROSITE-ProRule" id="PRU00339"/>
    </source>
</evidence>
<dbReference type="InterPro" id="IPR004358">
    <property type="entry name" value="Sig_transdc_His_kin-like_C"/>
</dbReference>
<dbReference type="Pfam" id="PF02518">
    <property type="entry name" value="HATPase_c"/>
    <property type="match status" value="1"/>
</dbReference>
<accession>A0ABT8F6E7</accession>
<dbReference type="PROSITE" id="PS50005">
    <property type="entry name" value="TPR"/>
    <property type="match status" value="2"/>
</dbReference>
<name>A0ABT8F6E7_9BACT</name>
<evidence type="ECO:0000313" key="12">
    <source>
        <dbReference type="Proteomes" id="UP001168552"/>
    </source>
</evidence>
<comment type="catalytic activity">
    <reaction evidence="1">
        <text>ATP + protein L-histidine = ADP + protein N-phospho-L-histidine.</text>
        <dbReference type="EC" id="2.7.13.3"/>
    </reaction>
</comment>
<dbReference type="Gene3D" id="1.10.287.130">
    <property type="match status" value="1"/>
</dbReference>